<dbReference type="PROSITE" id="PS51186">
    <property type="entry name" value="GNAT"/>
    <property type="match status" value="1"/>
</dbReference>
<dbReference type="SUPFAM" id="SSF55729">
    <property type="entry name" value="Acyl-CoA N-acyltransferases (Nat)"/>
    <property type="match status" value="1"/>
</dbReference>
<dbReference type="InterPro" id="IPR016181">
    <property type="entry name" value="Acyl_CoA_acyltransferase"/>
</dbReference>
<accession>A0ABZ1U4J8</accession>
<reference evidence="4" key="1">
    <citation type="submission" date="2022-10" db="EMBL/GenBank/DDBJ databases">
        <title>The complete genomes of actinobacterial strains from the NBC collection.</title>
        <authorList>
            <person name="Joergensen T.S."/>
            <person name="Alvarez Arevalo M."/>
            <person name="Sterndorff E.B."/>
            <person name="Faurdal D."/>
            <person name="Vuksanovic O."/>
            <person name="Mourched A.-S."/>
            <person name="Charusanti P."/>
            <person name="Shaw S."/>
            <person name="Blin K."/>
            <person name="Weber T."/>
        </authorList>
    </citation>
    <scope>NUCLEOTIDE SEQUENCE</scope>
    <source>
        <strain evidence="4">NBC_00222</strain>
    </source>
</reference>
<keyword evidence="1" id="KW-0808">Transferase</keyword>
<gene>
    <name evidence="4" type="ORF">OHA16_26000</name>
</gene>
<evidence type="ECO:0000313" key="5">
    <source>
        <dbReference type="Proteomes" id="UP001432222"/>
    </source>
</evidence>
<dbReference type="InterPro" id="IPR050832">
    <property type="entry name" value="Bact_Acetyltransf"/>
</dbReference>
<dbReference type="RefSeq" id="WP_328956763.1">
    <property type="nucleotide sequence ID" value="NZ_CP108110.1"/>
</dbReference>
<dbReference type="CDD" id="cd04301">
    <property type="entry name" value="NAT_SF"/>
    <property type="match status" value="1"/>
</dbReference>
<dbReference type="PANTHER" id="PTHR43877">
    <property type="entry name" value="AMINOALKYLPHOSPHONATE N-ACETYLTRANSFERASE-RELATED-RELATED"/>
    <property type="match status" value="1"/>
</dbReference>
<feature type="domain" description="N-acetyltransferase" evidence="3">
    <location>
        <begin position="1"/>
        <end position="152"/>
    </location>
</feature>
<evidence type="ECO:0000259" key="3">
    <source>
        <dbReference type="PROSITE" id="PS51186"/>
    </source>
</evidence>
<protein>
    <submittedName>
        <fullName evidence="4">GNAT family N-acetyltransferase</fullName>
    </submittedName>
</protein>
<proteinExistence type="predicted"/>
<dbReference type="Pfam" id="PF00583">
    <property type="entry name" value="Acetyltransf_1"/>
    <property type="match status" value="1"/>
</dbReference>
<dbReference type="EMBL" id="CP108110">
    <property type="protein sequence ID" value="WUQ86111.1"/>
    <property type="molecule type" value="Genomic_DNA"/>
</dbReference>
<evidence type="ECO:0000256" key="1">
    <source>
        <dbReference type="ARBA" id="ARBA00022679"/>
    </source>
</evidence>
<dbReference type="Proteomes" id="UP001432222">
    <property type="component" value="Chromosome"/>
</dbReference>
<keyword evidence="5" id="KW-1185">Reference proteome</keyword>
<dbReference type="Gene3D" id="3.40.630.30">
    <property type="match status" value="1"/>
</dbReference>
<name>A0ABZ1U4J8_9ACTN</name>
<keyword evidence="2" id="KW-0012">Acyltransferase</keyword>
<sequence>MPIRPARPSEAAALSALALRSKAHLGYDAAFMEACRAELTLEPGQIEADRTTVAEDDGRVLGFVTLTGAPPEGEMDMLFVEPDAVGRGIGRRLVEHLCAEAAALGFTRIVVESDPNAEPFYLAVGAVRTGTVASGSIPGRELPVLTLHLTGPVSGR</sequence>
<organism evidence="4 5">
    <name type="scientific">Kitasatospora purpeofusca</name>
    <dbReference type="NCBI Taxonomy" id="67352"/>
    <lineage>
        <taxon>Bacteria</taxon>
        <taxon>Bacillati</taxon>
        <taxon>Actinomycetota</taxon>
        <taxon>Actinomycetes</taxon>
        <taxon>Kitasatosporales</taxon>
        <taxon>Streptomycetaceae</taxon>
        <taxon>Kitasatospora</taxon>
    </lineage>
</organism>
<evidence type="ECO:0000313" key="4">
    <source>
        <dbReference type="EMBL" id="WUQ86111.1"/>
    </source>
</evidence>
<dbReference type="InterPro" id="IPR000182">
    <property type="entry name" value="GNAT_dom"/>
</dbReference>
<evidence type="ECO:0000256" key="2">
    <source>
        <dbReference type="ARBA" id="ARBA00023315"/>
    </source>
</evidence>